<protein>
    <submittedName>
        <fullName evidence="1">Uncharacterized protein</fullName>
    </submittedName>
</protein>
<proteinExistence type="predicted"/>
<dbReference type="Proteomes" id="UP000198666">
    <property type="component" value="Unassembled WGS sequence"/>
</dbReference>
<dbReference type="RefSeq" id="WP_255374703.1">
    <property type="nucleotide sequence ID" value="NZ_FMZB01000012.1"/>
</dbReference>
<evidence type="ECO:0000313" key="2">
    <source>
        <dbReference type="Proteomes" id="UP000198666"/>
    </source>
</evidence>
<reference evidence="2" key="1">
    <citation type="submission" date="2016-10" db="EMBL/GenBank/DDBJ databases">
        <authorList>
            <person name="Varghese N."/>
            <person name="Submissions S."/>
        </authorList>
    </citation>
    <scope>NUCLEOTIDE SEQUENCE [LARGE SCALE GENOMIC DNA]</scope>
    <source>
        <strain evidence="2">DSM 21620</strain>
    </source>
</reference>
<sequence>MKVIMLVQTMYKNQLLREGGTYEIPEDTAARWIRSKIAKAAE</sequence>
<dbReference type="EMBL" id="FMZB01000012">
    <property type="protein sequence ID" value="SDD52095.1"/>
    <property type="molecule type" value="Genomic_DNA"/>
</dbReference>
<name>A0A1G6VGQ2_9BACI</name>
<dbReference type="STRING" id="361279.SAMN05421663_11273"/>
<accession>A0A1G6VGQ2</accession>
<organism evidence="1 2">
    <name type="scientific">Terribacillus halophilus</name>
    <dbReference type="NCBI Taxonomy" id="361279"/>
    <lineage>
        <taxon>Bacteria</taxon>
        <taxon>Bacillati</taxon>
        <taxon>Bacillota</taxon>
        <taxon>Bacilli</taxon>
        <taxon>Bacillales</taxon>
        <taxon>Bacillaceae</taxon>
        <taxon>Terribacillus</taxon>
    </lineage>
</organism>
<keyword evidence="2" id="KW-1185">Reference proteome</keyword>
<dbReference type="AlphaFoldDB" id="A0A1G6VGQ2"/>
<evidence type="ECO:0000313" key="1">
    <source>
        <dbReference type="EMBL" id="SDD52095.1"/>
    </source>
</evidence>
<gene>
    <name evidence="1" type="ORF">SAMN05421663_11273</name>
</gene>